<sequence length="180" mass="20005">MCRQSAPTKNVQPLRFCNWYRTTSCCLPAHDFDMNNKFLALVEAGPTCEKYNNRAKLFLAMVFCYGCDPAEPLHFTPPLNTAFFNASKTVKICRSVADEIEPSFFSDCGFTLPDNRETICSPNSAVVPDVVWPDCADGKYVCFSSDNGWTCSSEPCGEATPNGFLDVPCRTNNVFVCMNL</sequence>
<organism evidence="1 2">
    <name type="scientific">Pythium insidiosum</name>
    <name type="common">Pythiosis disease agent</name>
    <dbReference type="NCBI Taxonomy" id="114742"/>
    <lineage>
        <taxon>Eukaryota</taxon>
        <taxon>Sar</taxon>
        <taxon>Stramenopiles</taxon>
        <taxon>Oomycota</taxon>
        <taxon>Peronosporomycetes</taxon>
        <taxon>Pythiales</taxon>
        <taxon>Pythiaceae</taxon>
        <taxon>Pythium</taxon>
    </lineage>
</organism>
<reference evidence="1" key="1">
    <citation type="submission" date="2021-12" db="EMBL/GenBank/DDBJ databases">
        <title>Prjna785345.</title>
        <authorList>
            <person name="Rujirawat T."/>
            <person name="Krajaejun T."/>
        </authorList>
    </citation>
    <scope>NUCLEOTIDE SEQUENCE</scope>
    <source>
        <strain evidence="1">Pi057C3</strain>
    </source>
</reference>
<protein>
    <submittedName>
        <fullName evidence="1">Uncharacterized protein</fullName>
    </submittedName>
</protein>
<dbReference type="Proteomes" id="UP001209570">
    <property type="component" value="Unassembled WGS sequence"/>
</dbReference>
<evidence type="ECO:0000313" key="1">
    <source>
        <dbReference type="EMBL" id="KAJ0404603.1"/>
    </source>
</evidence>
<evidence type="ECO:0000313" key="2">
    <source>
        <dbReference type="Proteomes" id="UP001209570"/>
    </source>
</evidence>
<keyword evidence="2" id="KW-1185">Reference proteome</keyword>
<dbReference type="EMBL" id="JAKCXM010000060">
    <property type="protein sequence ID" value="KAJ0404603.1"/>
    <property type="molecule type" value="Genomic_DNA"/>
</dbReference>
<name>A0AAD5LL17_PYTIN</name>
<accession>A0AAD5LL17</accession>
<dbReference type="AlphaFoldDB" id="A0AAD5LL17"/>
<proteinExistence type="predicted"/>
<gene>
    <name evidence="1" type="ORF">P43SY_005561</name>
</gene>
<comment type="caution">
    <text evidence="1">The sequence shown here is derived from an EMBL/GenBank/DDBJ whole genome shotgun (WGS) entry which is preliminary data.</text>
</comment>